<dbReference type="PIRSF" id="PIRSF006755">
    <property type="entry name" value="DTB_synth"/>
    <property type="match status" value="1"/>
</dbReference>
<dbReference type="CDD" id="cd03109">
    <property type="entry name" value="DTBS"/>
    <property type="match status" value="1"/>
</dbReference>
<keyword evidence="6 9" id="KW-0067">ATP-binding</keyword>
<dbReference type="Proteomes" id="UP000283469">
    <property type="component" value="Unassembled WGS sequence"/>
</dbReference>
<comment type="caution">
    <text evidence="10">The sequence shown here is derived from an EMBL/GenBank/DDBJ whole genome shotgun (WGS) entry which is preliminary data.</text>
</comment>
<dbReference type="OrthoDB" id="9802097at2"/>
<comment type="subunit">
    <text evidence="9">Homodimer.</text>
</comment>
<evidence type="ECO:0000256" key="8">
    <source>
        <dbReference type="ARBA" id="ARBA00047386"/>
    </source>
</evidence>
<feature type="binding site" evidence="9">
    <location>
        <begin position="12"/>
        <end position="17"/>
    </location>
    <ligand>
        <name>ATP</name>
        <dbReference type="ChEBI" id="CHEBI:30616"/>
    </ligand>
</feature>
<keyword evidence="1 9" id="KW-0963">Cytoplasm</keyword>
<evidence type="ECO:0000256" key="7">
    <source>
        <dbReference type="ARBA" id="ARBA00022842"/>
    </source>
</evidence>
<evidence type="ECO:0000313" key="10">
    <source>
        <dbReference type="EMBL" id="RJG52565.1"/>
    </source>
</evidence>
<feature type="binding site" evidence="9">
    <location>
        <position position="43"/>
    </location>
    <ligand>
        <name>Mg(2+)</name>
        <dbReference type="ChEBI" id="CHEBI:18420"/>
    </ligand>
</feature>
<feature type="binding site" evidence="9">
    <location>
        <position position="100"/>
    </location>
    <ligand>
        <name>Mg(2+)</name>
        <dbReference type="ChEBI" id="CHEBI:18420"/>
    </ligand>
</feature>
<evidence type="ECO:0000256" key="4">
    <source>
        <dbReference type="ARBA" id="ARBA00022741"/>
    </source>
</evidence>
<dbReference type="Pfam" id="PF13500">
    <property type="entry name" value="AAA_26"/>
    <property type="match status" value="1"/>
</dbReference>
<evidence type="ECO:0000256" key="3">
    <source>
        <dbReference type="ARBA" id="ARBA00022723"/>
    </source>
</evidence>
<proteinExistence type="inferred from homology"/>
<dbReference type="GO" id="GO:0005829">
    <property type="term" value="C:cytosol"/>
    <property type="evidence" value="ECO:0007669"/>
    <property type="project" value="TreeGrafter"/>
</dbReference>
<dbReference type="GO" id="GO:0004141">
    <property type="term" value="F:dethiobiotin synthase activity"/>
    <property type="evidence" value="ECO:0007669"/>
    <property type="project" value="UniProtKB-UniRule"/>
</dbReference>
<keyword evidence="2 9" id="KW-0436">Ligase</keyword>
<evidence type="ECO:0000256" key="1">
    <source>
        <dbReference type="ARBA" id="ARBA00022490"/>
    </source>
</evidence>
<comment type="function">
    <text evidence="9">Catalyzes a mechanistically unusual reaction, the ATP-dependent insertion of CO2 between the N7 and N8 nitrogen atoms of 7,8-diaminopelargonic acid (DAPA, also called 7,8-diammoniononanoate) to form a ureido ring.</text>
</comment>
<organism evidence="10 11">
    <name type="scientific">Sphingobium terrigena</name>
    <dbReference type="NCBI Taxonomy" id="2304063"/>
    <lineage>
        <taxon>Bacteria</taxon>
        <taxon>Pseudomonadati</taxon>
        <taxon>Pseudomonadota</taxon>
        <taxon>Alphaproteobacteria</taxon>
        <taxon>Sphingomonadales</taxon>
        <taxon>Sphingomonadaceae</taxon>
        <taxon>Sphingobium</taxon>
    </lineage>
</organism>
<comment type="caution">
    <text evidence="9">Lacks conserved residue(s) required for the propagation of feature annotation.</text>
</comment>
<feature type="active site" evidence="9">
    <location>
        <position position="32"/>
    </location>
</feature>
<name>A0A418YN18_9SPHN</name>
<dbReference type="EC" id="6.3.3.3" evidence="9"/>
<comment type="pathway">
    <text evidence="9">Cofactor biosynthesis; biotin biosynthesis; biotin from 7,8-diaminononanoate: step 1/2.</text>
</comment>
<dbReference type="InterPro" id="IPR027417">
    <property type="entry name" value="P-loop_NTPase"/>
</dbReference>
<gene>
    <name evidence="9 10" type="primary">bioD</name>
    <name evidence="10" type="ORF">D0Z70_19615</name>
</gene>
<comment type="subcellular location">
    <subcellularLocation>
        <location evidence="9">Cytoplasm</location>
    </subcellularLocation>
</comment>
<dbReference type="PANTHER" id="PTHR43210:SF2">
    <property type="entry name" value="ATP-DEPENDENT DETHIOBIOTIN SYNTHETASE BIOD 2"/>
    <property type="match status" value="1"/>
</dbReference>
<dbReference type="PANTHER" id="PTHR43210">
    <property type="entry name" value="DETHIOBIOTIN SYNTHETASE"/>
    <property type="match status" value="1"/>
</dbReference>
<feature type="binding site" evidence="9">
    <location>
        <begin position="185"/>
        <end position="187"/>
    </location>
    <ligand>
        <name>ATP</name>
        <dbReference type="ChEBI" id="CHEBI:30616"/>
    </ligand>
</feature>
<feature type="binding site" evidence="9">
    <location>
        <position position="36"/>
    </location>
    <ligand>
        <name>substrate</name>
    </ligand>
</feature>
<dbReference type="HAMAP" id="MF_00336">
    <property type="entry name" value="BioD"/>
    <property type="match status" value="1"/>
</dbReference>
<dbReference type="InterPro" id="IPR004472">
    <property type="entry name" value="DTB_synth_BioD"/>
</dbReference>
<dbReference type="AlphaFoldDB" id="A0A418YN18"/>
<evidence type="ECO:0000313" key="11">
    <source>
        <dbReference type="Proteomes" id="UP000283469"/>
    </source>
</evidence>
<dbReference type="GO" id="GO:0005524">
    <property type="term" value="F:ATP binding"/>
    <property type="evidence" value="ECO:0007669"/>
    <property type="project" value="UniProtKB-UniRule"/>
</dbReference>
<evidence type="ECO:0000256" key="5">
    <source>
        <dbReference type="ARBA" id="ARBA00022756"/>
    </source>
</evidence>
<reference evidence="10 11" key="1">
    <citation type="submission" date="2018-08" db="EMBL/GenBank/DDBJ databases">
        <title>Sphingobium sp. EO9.</title>
        <authorList>
            <person name="Park Y."/>
            <person name="Kim K.H."/>
            <person name="Jeon C.O."/>
        </authorList>
    </citation>
    <scope>NUCLEOTIDE SEQUENCE [LARGE SCALE GENOMIC DNA]</scope>
    <source>
        <strain evidence="10 11">EO9</strain>
    </source>
</reference>
<evidence type="ECO:0000256" key="9">
    <source>
        <dbReference type="HAMAP-Rule" id="MF_00336"/>
    </source>
</evidence>
<dbReference type="UniPathway" id="UPA00078">
    <property type="reaction ID" value="UER00161"/>
</dbReference>
<dbReference type="GO" id="GO:0000287">
    <property type="term" value="F:magnesium ion binding"/>
    <property type="evidence" value="ECO:0007669"/>
    <property type="project" value="UniProtKB-UniRule"/>
</dbReference>
<dbReference type="EMBL" id="QVRA01000025">
    <property type="protein sequence ID" value="RJG52565.1"/>
    <property type="molecule type" value="Genomic_DNA"/>
</dbReference>
<comment type="catalytic activity">
    <reaction evidence="8">
        <text>(7R,8S)-8-amino-7-(carboxyamino)nonanoate + ATP = (4R,5S)-dethiobiotin + ADP + phosphate + H(+)</text>
        <dbReference type="Rhea" id="RHEA:63684"/>
        <dbReference type="ChEBI" id="CHEBI:15378"/>
        <dbReference type="ChEBI" id="CHEBI:30616"/>
        <dbReference type="ChEBI" id="CHEBI:43474"/>
        <dbReference type="ChEBI" id="CHEBI:149470"/>
        <dbReference type="ChEBI" id="CHEBI:149473"/>
        <dbReference type="ChEBI" id="CHEBI:456216"/>
    </reaction>
</comment>
<dbReference type="GO" id="GO:0009102">
    <property type="term" value="P:biotin biosynthetic process"/>
    <property type="evidence" value="ECO:0007669"/>
    <property type="project" value="UniProtKB-UniRule"/>
</dbReference>
<comment type="catalytic activity">
    <reaction evidence="9">
        <text>(7R,8S)-7,8-diammoniononanoate + CO2 + ATP = (4R,5S)-dethiobiotin + ADP + phosphate + 3 H(+)</text>
        <dbReference type="Rhea" id="RHEA:15805"/>
        <dbReference type="ChEBI" id="CHEBI:15378"/>
        <dbReference type="ChEBI" id="CHEBI:16526"/>
        <dbReference type="ChEBI" id="CHEBI:30616"/>
        <dbReference type="ChEBI" id="CHEBI:43474"/>
        <dbReference type="ChEBI" id="CHEBI:149469"/>
        <dbReference type="ChEBI" id="CHEBI:149473"/>
        <dbReference type="ChEBI" id="CHEBI:456216"/>
        <dbReference type="EC" id="6.3.3.3"/>
    </reaction>
</comment>
<sequence>MMSFIVTGTDTDVGKTVVAAGLVASLRMRYWKPVQSGLDPDGDAERVMELAGIDRSRIVPEVYKFPVPASPHLSARLAGEMIDPSRLCLTPDKAKGVVIEGAGGVMVPLNEQLLFIDIFKDWKLPAILCARNSVGTINHTLLTIDKLKRYNIPLIGVIYSGSPEHTENQRIIGHYSGIPNLGILPILSTLNTESLIQAMNDYIDISLINCKN</sequence>
<evidence type="ECO:0000256" key="6">
    <source>
        <dbReference type="ARBA" id="ARBA00022840"/>
    </source>
</evidence>
<feature type="binding site" evidence="9">
    <location>
        <position position="43"/>
    </location>
    <ligand>
        <name>ATP</name>
        <dbReference type="ChEBI" id="CHEBI:30616"/>
    </ligand>
</feature>
<protein>
    <recommendedName>
        <fullName evidence="9">ATP-dependent dethiobiotin synthetase BioD</fullName>
        <ecNumber evidence="9">6.3.3.3</ecNumber>
    </recommendedName>
    <alternativeName>
        <fullName evidence="9">DTB synthetase</fullName>
        <shortName evidence="9">DTBS</shortName>
    </alternativeName>
    <alternativeName>
        <fullName evidence="9">Dethiobiotin synthase</fullName>
    </alternativeName>
</protein>
<comment type="similarity">
    <text evidence="9">Belongs to the dethiobiotin synthetase family.</text>
</comment>
<feature type="binding site" evidence="9">
    <location>
        <position position="16"/>
    </location>
    <ligand>
        <name>Mg(2+)</name>
        <dbReference type="ChEBI" id="CHEBI:18420"/>
    </ligand>
</feature>
<keyword evidence="3 9" id="KW-0479">Metal-binding</keyword>
<accession>A0A418YN18</accession>
<feature type="binding site" evidence="9">
    <location>
        <begin position="100"/>
        <end position="103"/>
    </location>
    <ligand>
        <name>ATP</name>
        <dbReference type="ChEBI" id="CHEBI:30616"/>
    </ligand>
</feature>
<dbReference type="Gene3D" id="3.40.50.300">
    <property type="entry name" value="P-loop containing nucleotide triphosphate hydrolases"/>
    <property type="match status" value="1"/>
</dbReference>
<dbReference type="SUPFAM" id="SSF52540">
    <property type="entry name" value="P-loop containing nucleoside triphosphate hydrolases"/>
    <property type="match status" value="1"/>
</dbReference>
<keyword evidence="5 9" id="KW-0093">Biotin biosynthesis</keyword>
<comment type="cofactor">
    <cofactor evidence="9">
        <name>Mg(2+)</name>
        <dbReference type="ChEBI" id="CHEBI:18420"/>
    </cofactor>
</comment>
<dbReference type="NCBIfam" id="TIGR00347">
    <property type="entry name" value="bioD"/>
    <property type="match status" value="1"/>
</dbReference>
<keyword evidence="7 9" id="KW-0460">Magnesium</keyword>
<keyword evidence="4 9" id="KW-0547">Nucleotide-binding</keyword>
<evidence type="ECO:0000256" key="2">
    <source>
        <dbReference type="ARBA" id="ARBA00022598"/>
    </source>
</evidence>
<keyword evidence="11" id="KW-1185">Reference proteome</keyword>